<evidence type="ECO:0000256" key="1">
    <source>
        <dbReference type="SAM" id="MobiDB-lite"/>
    </source>
</evidence>
<dbReference type="Pfam" id="PF05036">
    <property type="entry name" value="SPOR"/>
    <property type="match status" value="1"/>
</dbReference>
<dbReference type="PANTHER" id="PTHR38687">
    <property type="entry name" value="CELL DIVISION PROTEIN DEDD-RELATED"/>
    <property type="match status" value="1"/>
</dbReference>
<keyword evidence="2" id="KW-0472">Membrane</keyword>
<keyword evidence="2" id="KW-1133">Transmembrane helix</keyword>
<name>E6PW97_9ZZZZ</name>
<feature type="compositionally biased region" description="Low complexity" evidence="1">
    <location>
        <begin position="128"/>
        <end position="161"/>
    </location>
</feature>
<keyword evidence="2" id="KW-0812">Transmembrane</keyword>
<dbReference type="EMBL" id="CABM01000069">
    <property type="protein sequence ID" value="CBH99204.1"/>
    <property type="molecule type" value="Genomic_DNA"/>
</dbReference>
<evidence type="ECO:0000256" key="2">
    <source>
        <dbReference type="SAM" id="Phobius"/>
    </source>
</evidence>
<dbReference type="GO" id="GO:0032153">
    <property type="term" value="C:cell division site"/>
    <property type="evidence" value="ECO:0007669"/>
    <property type="project" value="TreeGrafter"/>
</dbReference>
<protein>
    <submittedName>
        <fullName evidence="4">Putative Cell division protein</fullName>
    </submittedName>
</protein>
<dbReference type="PANTHER" id="PTHR38687:SF1">
    <property type="entry name" value="CELL DIVISION PROTEIN DEDD"/>
    <property type="match status" value="1"/>
</dbReference>
<dbReference type="InterPro" id="IPR036680">
    <property type="entry name" value="SPOR-like_sf"/>
</dbReference>
<feature type="compositionally biased region" description="Polar residues" evidence="1">
    <location>
        <begin position="14"/>
        <end position="24"/>
    </location>
</feature>
<keyword evidence="4" id="KW-0132">Cell division</keyword>
<dbReference type="GO" id="GO:0032506">
    <property type="term" value="P:cytokinetic process"/>
    <property type="evidence" value="ECO:0007669"/>
    <property type="project" value="TreeGrafter"/>
</dbReference>
<comment type="caution">
    <text evidence="4">The sequence shown here is derived from an EMBL/GenBank/DDBJ whole genome shotgun (WGS) entry which is preliminary data.</text>
</comment>
<evidence type="ECO:0000313" key="4">
    <source>
        <dbReference type="EMBL" id="CBH99204.1"/>
    </source>
</evidence>
<feature type="compositionally biased region" description="Polar residues" evidence="1">
    <location>
        <begin position="164"/>
        <end position="185"/>
    </location>
</feature>
<gene>
    <name evidence="4" type="ORF">CARN2_0383</name>
</gene>
<dbReference type="InterPro" id="IPR052521">
    <property type="entry name" value="Cell_div_SPOR-domain"/>
</dbReference>
<feature type="region of interest" description="Disordered" evidence="1">
    <location>
        <begin position="128"/>
        <end position="186"/>
    </location>
</feature>
<feature type="region of interest" description="Disordered" evidence="1">
    <location>
        <begin position="1"/>
        <end position="25"/>
    </location>
</feature>
<accession>E6PW97</accession>
<dbReference type="GO" id="GO:0030428">
    <property type="term" value="C:cell septum"/>
    <property type="evidence" value="ECO:0007669"/>
    <property type="project" value="TreeGrafter"/>
</dbReference>
<feature type="transmembrane region" description="Helical" evidence="2">
    <location>
        <begin position="36"/>
        <end position="54"/>
    </location>
</feature>
<dbReference type="InterPro" id="IPR007730">
    <property type="entry name" value="SPOR-like_dom"/>
</dbReference>
<dbReference type="SUPFAM" id="SSF110997">
    <property type="entry name" value="Sporulation related repeat"/>
    <property type="match status" value="1"/>
</dbReference>
<evidence type="ECO:0000259" key="3">
    <source>
        <dbReference type="PROSITE" id="PS51724"/>
    </source>
</evidence>
<dbReference type="Gene3D" id="3.30.70.1070">
    <property type="entry name" value="Sporulation related repeat"/>
    <property type="match status" value="1"/>
</dbReference>
<dbReference type="GO" id="GO:0042834">
    <property type="term" value="F:peptidoglycan binding"/>
    <property type="evidence" value="ECO:0007669"/>
    <property type="project" value="InterPro"/>
</dbReference>
<sequence length="301" mass="30996">MKIPGKRGKDDSNAPAQADSQAQSEEVLRVRARRRLIGAVALVLTGVVVFPLIFETQPKPVASNMSLVIPPQDQASILPAPAGSVPRADAKAAAAVAESAPKSSSGPQAIAPKAVEPAAPQAAVVAPAPAPVAPTRQAPVQAQAPVQQPEQKPEQKPAAAPGPSTAQVSPPAQHKPQPSQHQIASARQALAALEGKQPDQITTAQAEAAIAQSGHGSGVSNQASSSARYVIQAGAYADTKAAHEVRLKIEHAGFKTYTQVVDTQAGKRIRVRVGPFTTREQADQALARIKALGLSAVVLTL</sequence>
<reference evidence="4" key="1">
    <citation type="submission" date="2009-10" db="EMBL/GenBank/DDBJ databases">
        <title>Diversity of trophic interactions inside an arsenic-rich microbial ecosystem.</title>
        <authorList>
            <person name="Bertin P.N."/>
            <person name="Heinrich-Salmeron A."/>
            <person name="Pelletier E."/>
            <person name="Goulhen-Chollet F."/>
            <person name="Arsene-Ploetze F."/>
            <person name="Gallien S."/>
            <person name="Calteau A."/>
            <person name="Vallenet D."/>
            <person name="Casiot C."/>
            <person name="Chane-Woon-Ming B."/>
            <person name="Giloteaux L."/>
            <person name="Barakat M."/>
            <person name="Bonnefoy V."/>
            <person name="Bruneel O."/>
            <person name="Chandler M."/>
            <person name="Cleiss J."/>
            <person name="Duran R."/>
            <person name="Elbaz-Poulichet F."/>
            <person name="Fonknechten N."/>
            <person name="Lauga B."/>
            <person name="Mornico D."/>
            <person name="Ortet P."/>
            <person name="Schaeffer C."/>
            <person name="Siguier P."/>
            <person name="Alexander Thil Smith A."/>
            <person name="Van Dorsselaer A."/>
            <person name="Weissenbach J."/>
            <person name="Medigue C."/>
            <person name="Le Paslier D."/>
        </authorList>
    </citation>
    <scope>NUCLEOTIDE SEQUENCE</scope>
</reference>
<proteinExistence type="predicted"/>
<keyword evidence="4" id="KW-0131">Cell cycle</keyword>
<organism evidence="4">
    <name type="scientific">mine drainage metagenome</name>
    <dbReference type="NCBI Taxonomy" id="410659"/>
    <lineage>
        <taxon>unclassified sequences</taxon>
        <taxon>metagenomes</taxon>
        <taxon>ecological metagenomes</taxon>
    </lineage>
</organism>
<feature type="domain" description="SPOR" evidence="3">
    <location>
        <begin position="223"/>
        <end position="301"/>
    </location>
</feature>
<dbReference type="AlphaFoldDB" id="E6PW97"/>
<dbReference type="PROSITE" id="PS51724">
    <property type="entry name" value="SPOR"/>
    <property type="match status" value="1"/>
</dbReference>